<dbReference type="Gene3D" id="1.10.3110.10">
    <property type="entry name" value="protoporphyrinogen ix oxidase, domain 3"/>
    <property type="match status" value="1"/>
</dbReference>
<dbReference type="EC" id="1.3.3.15" evidence="5 11"/>
<organism evidence="13 14">
    <name type="scientific">Paenibacillus vini</name>
    <dbReference type="NCBI Taxonomy" id="1476024"/>
    <lineage>
        <taxon>Bacteria</taxon>
        <taxon>Bacillati</taxon>
        <taxon>Bacillota</taxon>
        <taxon>Bacilli</taxon>
        <taxon>Bacillales</taxon>
        <taxon>Paenibacillaceae</taxon>
        <taxon>Paenibacillus</taxon>
    </lineage>
</organism>
<accession>A0ABQ4M938</accession>
<comment type="pathway">
    <text evidence="3 11">Porphyrin-containing compound metabolism; protoheme biosynthesis.</text>
</comment>
<proteinExistence type="inferred from homology"/>
<dbReference type="InterPro" id="IPR004572">
    <property type="entry name" value="Protoporphyrinogen_oxidase"/>
</dbReference>
<keyword evidence="8 11" id="KW-0274">FAD</keyword>
<dbReference type="Proteomes" id="UP000679992">
    <property type="component" value="Unassembled WGS sequence"/>
</dbReference>
<keyword evidence="11" id="KW-0963">Cytoplasm</keyword>
<dbReference type="Gene3D" id="3.50.50.60">
    <property type="entry name" value="FAD/NAD(P)-binding domain"/>
    <property type="match status" value="1"/>
</dbReference>
<dbReference type="PANTHER" id="PTHR42923">
    <property type="entry name" value="PROTOPORPHYRINOGEN OXIDASE"/>
    <property type="match status" value="1"/>
</dbReference>
<evidence type="ECO:0000256" key="9">
    <source>
        <dbReference type="ARBA" id="ARBA00023002"/>
    </source>
</evidence>
<evidence type="ECO:0000256" key="8">
    <source>
        <dbReference type="ARBA" id="ARBA00022827"/>
    </source>
</evidence>
<evidence type="ECO:0000256" key="7">
    <source>
        <dbReference type="ARBA" id="ARBA00022630"/>
    </source>
</evidence>
<keyword evidence="9 11" id="KW-0560">Oxidoreductase</keyword>
<dbReference type="EMBL" id="BOSL01000003">
    <property type="protein sequence ID" value="GIP52503.1"/>
    <property type="molecule type" value="Genomic_DNA"/>
</dbReference>
<sequence>MSAAYYLNREIKERNLDARIVVVESYGKLGGKINTISSNGFVMEAGADSIVTRKPNMDQLIDELGLRDEVVYNATGKSFIYADGRLKPIPEEAVFGIPLSLESLANSELISAEGKVEALKDYYTTNDGQFTENDSVGQFLEAFLGKEIVEKQIGPVLSGVYSGKLHELTIASTLPYLLDYKNKYGSIMKGLAENRQVFKGKGDRKFFSFQNGVSTLVDKMESELPEAEFIIGVGAESIAKSGEQYTITLSDQREIVADCAVLATSHAVAQSVLNDSELNEDFNELKNSSMISVYLGFDIPDEQLPADGTGFIVSESEDVICNACTWTSRKWSHTSAESRLLVRLFYKSSGSSFGKLQSMSKEDLLQVALQDIKSSLGIEAQPVTHLVTKWLEEMPNYHIKHHELVQSLEKKMSAAYPGIFLAGCSYYGVGIPDCIANGQKTAERIAERL</sequence>
<evidence type="ECO:0000256" key="3">
    <source>
        <dbReference type="ARBA" id="ARBA00004744"/>
    </source>
</evidence>
<comment type="subcellular location">
    <subcellularLocation>
        <location evidence="11">Cytoplasm</location>
    </subcellularLocation>
</comment>
<dbReference type="PANTHER" id="PTHR42923:SF3">
    <property type="entry name" value="PROTOPORPHYRINOGEN OXIDASE"/>
    <property type="match status" value="1"/>
</dbReference>
<evidence type="ECO:0000313" key="14">
    <source>
        <dbReference type="Proteomes" id="UP000679992"/>
    </source>
</evidence>
<comment type="catalytic activity">
    <reaction evidence="1">
        <text>coproporphyrinogen III + 3 O2 = coproporphyrin III + 3 H2O2</text>
        <dbReference type="Rhea" id="RHEA:43436"/>
        <dbReference type="ChEBI" id="CHEBI:15379"/>
        <dbReference type="ChEBI" id="CHEBI:16240"/>
        <dbReference type="ChEBI" id="CHEBI:57309"/>
        <dbReference type="ChEBI" id="CHEBI:131725"/>
        <dbReference type="EC" id="1.3.3.15"/>
    </reaction>
    <physiologicalReaction direction="left-to-right" evidence="1">
        <dbReference type="Rhea" id="RHEA:43437"/>
    </physiologicalReaction>
</comment>
<comment type="function">
    <text evidence="11">Involved in coproporphyrin-dependent heme b biosynthesis. Catalyzes the oxidation of coproporphyrinogen III to coproporphyrin III.</text>
</comment>
<evidence type="ECO:0000259" key="12">
    <source>
        <dbReference type="Pfam" id="PF01593"/>
    </source>
</evidence>
<dbReference type="InterPro" id="IPR050464">
    <property type="entry name" value="Zeta_carotene_desat/Oxidored"/>
</dbReference>
<comment type="similarity">
    <text evidence="4 11">Belongs to the protoporphyrinogen/coproporphyrinogen oxidase family. Coproporphyrinogen III oxidase subfamily.</text>
</comment>
<dbReference type="NCBIfam" id="TIGR00562">
    <property type="entry name" value="proto_IX_ox"/>
    <property type="match status" value="1"/>
</dbReference>
<reference evidence="13 14" key="1">
    <citation type="submission" date="2021-03" db="EMBL/GenBank/DDBJ databases">
        <title>Antimicrobial resistance genes in bacteria isolated from Japanese honey, and their potential for conferring macrolide and lincosamide resistance in the American foulbrood pathogen Paenibacillus larvae.</title>
        <authorList>
            <person name="Okamoto M."/>
            <person name="Kumagai M."/>
            <person name="Kanamori H."/>
            <person name="Takamatsu D."/>
        </authorList>
    </citation>
    <scope>NUCLEOTIDE SEQUENCE [LARGE SCALE GENOMIC DNA]</scope>
    <source>
        <strain evidence="13 14">J42TS3</strain>
    </source>
</reference>
<evidence type="ECO:0000313" key="13">
    <source>
        <dbReference type="EMBL" id="GIP52503.1"/>
    </source>
</evidence>
<dbReference type="SUPFAM" id="SSF54373">
    <property type="entry name" value="FAD-linked reductases, C-terminal domain"/>
    <property type="match status" value="1"/>
</dbReference>
<comment type="cofactor">
    <cofactor evidence="2 11">
        <name>FAD</name>
        <dbReference type="ChEBI" id="CHEBI:57692"/>
    </cofactor>
</comment>
<evidence type="ECO:0000256" key="5">
    <source>
        <dbReference type="ARBA" id="ARBA00012402"/>
    </source>
</evidence>
<evidence type="ECO:0000256" key="10">
    <source>
        <dbReference type="ARBA" id="ARBA00023133"/>
    </source>
</evidence>
<comment type="caution">
    <text evidence="13">The sequence shown here is derived from an EMBL/GenBank/DDBJ whole genome shotgun (WGS) entry which is preliminary data.</text>
</comment>
<name>A0ABQ4M938_9BACL</name>
<keyword evidence="7 11" id="KW-0285">Flavoprotein</keyword>
<evidence type="ECO:0000256" key="11">
    <source>
        <dbReference type="RuleBase" id="RU364052"/>
    </source>
</evidence>
<dbReference type="Gene3D" id="3.90.660.20">
    <property type="entry name" value="Protoporphyrinogen oxidase, mitochondrial, domain 2"/>
    <property type="match status" value="1"/>
</dbReference>
<keyword evidence="10 11" id="KW-0350">Heme biosynthesis</keyword>
<gene>
    <name evidence="13" type="ORF">J42TS3_15380</name>
</gene>
<feature type="domain" description="Amine oxidase" evidence="12">
    <location>
        <begin position="1"/>
        <end position="445"/>
    </location>
</feature>
<protein>
    <recommendedName>
        <fullName evidence="6 11">Coproporphyrinogen III oxidase</fullName>
        <ecNumber evidence="5 11">1.3.3.15</ecNumber>
    </recommendedName>
</protein>
<dbReference type="InterPro" id="IPR036188">
    <property type="entry name" value="FAD/NAD-bd_sf"/>
</dbReference>
<dbReference type="SUPFAM" id="SSF51905">
    <property type="entry name" value="FAD/NAD(P)-binding domain"/>
    <property type="match status" value="1"/>
</dbReference>
<dbReference type="InterPro" id="IPR002937">
    <property type="entry name" value="Amino_oxidase"/>
</dbReference>
<dbReference type="Pfam" id="PF01593">
    <property type="entry name" value="Amino_oxidase"/>
    <property type="match status" value="1"/>
</dbReference>
<evidence type="ECO:0000256" key="4">
    <source>
        <dbReference type="ARBA" id="ARBA00008310"/>
    </source>
</evidence>
<evidence type="ECO:0000256" key="1">
    <source>
        <dbReference type="ARBA" id="ARBA00001755"/>
    </source>
</evidence>
<evidence type="ECO:0000256" key="6">
    <source>
        <dbReference type="ARBA" id="ARBA00019046"/>
    </source>
</evidence>
<keyword evidence="14" id="KW-1185">Reference proteome</keyword>
<evidence type="ECO:0000256" key="2">
    <source>
        <dbReference type="ARBA" id="ARBA00001974"/>
    </source>
</evidence>